<evidence type="ECO:0000259" key="1">
    <source>
        <dbReference type="Pfam" id="PF10686"/>
    </source>
</evidence>
<gene>
    <name evidence="2" type="ORF">LCGC14_2919710</name>
</gene>
<reference evidence="2" key="1">
    <citation type="journal article" date="2015" name="Nature">
        <title>Complex archaea that bridge the gap between prokaryotes and eukaryotes.</title>
        <authorList>
            <person name="Spang A."/>
            <person name="Saw J.H."/>
            <person name="Jorgensen S.L."/>
            <person name="Zaremba-Niedzwiedzka K."/>
            <person name="Martijn J."/>
            <person name="Lind A.E."/>
            <person name="van Eijk R."/>
            <person name="Schleper C."/>
            <person name="Guy L."/>
            <person name="Ettema T.J."/>
        </authorList>
    </citation>
    <scope>NUCLEOTIDE SEQUENCE</scope>
</reference>
<protein>
    <recommendedName>
        <fullName evidence="1">YspA cpYpsA-related SLOG domain-containing protein</fullName>
    </recommendedName>
</protein>
<name>A0A0F8YB46_9ZZZZ</name>
<proteinExistence type="predicted"/>
<dbReference type="EMBL" id="LAZR01057990">
    <property type="protein sequence ID" value="KKK70865.1"/>
    <property type="molecule type" value="Genomic_DNA"/>
</dbReference>
<evidence type="ECO:0000313" key="2">
    <source>
        <dbReference type="EMBL" id="KKK70865.1"/>
    </source>
</evidence>
<dbReference type="InterPro" id="IPR019627">
    <property type="entry name" value="YAcAr"/>
</dbReference>
<comment type="caution">
    <text evidence="2">The sequence shown here is derived from an EMBL/GenBank/DDBJ whole genome shotgun (WGS) entry which is preliminary data.</text>
</comment>
<sequence>MKVIVCGDRHWIGWAAIKRELERLPSDTVIIHGAAKGADTIAGVLGVRMGLEVRVYPAEWEQFGRAAGAIRNKWMLDARPNLVLAFHNDIRRSRGTANMIGIARKKGVEVKLFED</sequence>
<accession>A0A0F8YB46</accession>
<organism evidence="2">
    <name type="scientific">marine sediment metagenome</name>
    <dbReference type="NCBI Taxonomy" id="412755"/>
    <lineage>
        <taxon>unclassified sequences</taxon>
        <taxon>metagenomes</taxon>
        <taxon>ecological metagenomes</taxon>
    </lineage>
</organism>
<dbReference type="Pfam" id="PF10686">
    <property type="entry name" value="YAcAr"/>
    <property type="match status" value="1"/>
</dbReference>
<dbReference type="AlphaFoldDB" id="A0A0F8YB46"/>
<feature type="domain" description="YspA cpYpsA-related SLOG" evidence="1">
    <location>
        <begin position="1"/>
        <end position="63"/>
    </location>
</feature>